<proteinExistence type="predicted"/>
<feature type="compositionally biased region" description="Polar residues" evidence="1">
    <location>
        <begin position="34"/>
        <end position="48"/>
    </location>
</feature>
<dbReference type="PROSITE" id="PS51257">
    <property type="entry name" value="PROKAR_LIPOPROTEIN"/>
    <property type="match status" value="1"/>
</dbReference>
<dbReference type="EMBL" id="LOJF01000009">
    <property type="protein sequence ID" value="KUH58278.1"/>
    <property type="molecule type" value="Genomic_DNA"/>
</dbReference>
<dbReference type="AlphaFoldDB" id="A0A100YV66"/>
<accession>A0A100YV66</accession>
<evidence type="ECO:0000259" key="2">
    <source>
        <dbReference type="Pfam" id="PF19789"/>
    </source>
</evidence>
<feature type="region of interest" description="Disordered" evidence="1">
    <location>
        <begin position="34"/>
        <end position="78"/>
    </location>
</feature>
<protein>
    <recommendedName>
        <fullName evidence="2">DUF6273 domain-containing protein</fullName>
    </recommendedName>
</protein>
<feature type="domain" description="DUF6273" evidence="2">
    <location>
        <begin position="177"/>
        <end position="326"/>
    </location>
</feature>
<keyword evidence="4" id="KW-1185">Reference proteome</keyword>
<dbReference type="STRING" id="1299998.AUL39_04475"/>
<dbReference type="InterPro" id="IPR046240">
    <property type="entry name" value="DUF6273"/>
</dbReference>
<sequence length="363" mass="39169">MSMTIDRRAFLGLTKGVAAIAAPYLAFTLTGCSSSSETVASPSNSDASAQEDSTEEQTDTVDEQQEEETPQVPGVEQKANLEDYSWDEIAQIAAAISAAESDERGFKIAKGYNVTEPYNLSGGGTKTLTFADGSTVTAWVAGFRHDDKADGTGKAGITFITSATKFESDFDTSTGRPWVKSDVRDYLANTVLSEKFPQDLASKVVTVNKATVSKFGSTDPSVCTATADAVWLPSAVEIVGTYPSFLSSKDEAYDALMKAEGNQYTLFFNPSDESLEGRDDSSKIFVDEDTGIARHEVAYRVMSRDNNFLNSLVGTSDGFWTRSVYPTDGGGAISFCKPDGENEKDFNCIYPWAKLNLLLGFCL</sequence>
<gene>
    <name evidence="3" type="ORF">AUL39_04475</name>
</gene>
<name>A0A100YV66_TRASO</name>
<organism evidence="3 4">
    <name type="scientific">Tractidigestivibacter scatoligenes</name>
    <name type="common">Olsenella scatoligenes</name>
    <dbReference type="NCBI Taxonomy" id="1299998"/>
    <lineage>
        <taxon>Bacteria</taxon>
        <taxon>Bacillati</taxon>
        <taxon>Actinomycetota</taxon>
        <taxon>Coriobacteriia</taxon>
        <taxon>Coriobacteriales</taxon>
        <taxon>Atopobiaceae</taxon>
        <taxon>Tractidigestivibacter</taxon>
    </lineage>
</organism>
<comment type="caution">
    <text evidence="3">The sequence shown here is derived from an EMBL/GenBank/DDBJ whole genome shotgun (WGS) entry which is preliminary data.</text>
</comment>
<feature type="compositionally biased region" description="Acidic residues" evidence="1">
    <location>
        <begin position="52"/>
        <end position="69"/>
    </location>
</feature>
<evidence type="ECO:0000313" key="3">
    <source>
        <dbReference type="EMBL" id="KUH58278.1"/>
    </source>
</evidence>
<dbReference type="RefSeq" id="WP_059054162.1">
    <property type="nucleotide sequence ID" value="NZ_LOJF01000009.1"/>
</dbReference>
<evidence type="ECO:0000313" key="4">
    <source>
        <dbReference type="Proteomes" id="UP000054078"/>
    </source>
</evidence>
<evidence type="ECO:0000256" key="1">
    <source>
        <dbReference type="SAM" id="MobiDB-lite"/>
    </source>
</evidence>
<dbReference type="Pfam" id="PF19789">
    <property type="entry name" value="DUF6273"/>
    <property type="match status" value="1"/>
</dbReference>
<reference evidence="3 4" key="1">
    <citation type="submission" date="2015-12" db="EMBL/GenBank/DDBJ databases">
        <title>Draft Genome Sequence of Olsenella scatoligenes SK9K4T; a Producer of 3-Methylindole- (skatole) and 4-Methylphenol- (p-cresol) Isolated from Pig Feces.</title>
        <authorList>
            <person name="Li X."/>
            <person name="Borg B."/>
            <person name="Canibe N."/>
        </authorList>
    </citation>
    <scope>NUCLEOTIDE SEQUENCE [LARGE SCALE GENOMIC DNA]</scope>
    <source>
        <strain evidence="3 4">SK9K4</strain>
    </source>
</reference>
<dbReference type="Proteomes" id="UP000054078">
    <property type="component" value="Unassembled WGS sequence"/>
</dbReference>
<dbReference type="OrthoDB" id="1999899at2"/>